<accession>A0A4Y9Y031</accession>
<comment type="caution">
    <text evidence="1">The sequence shown here is derived from an EMBL/GenBank/DDBJ whole genome shotgun (WGS) entry which is preliminary data.</text>
</comment>
<sequence length="301" mass="32580">MGADTTRGSSGDIITDSQAIGGCYLWRGSRGPGKNSSDAMGDENVSILRGEESSRESARTYRMRTSNVKRLHPVPADGARWRIDSFATGMRPLEDVRGSRWTVEVVHAVAAVRASSTGEDISSAIQNVTFRANSASRRHKTTCFKLQADASTQSPTRVAAGRKSGHDAHEPLISIQNSRSHSHQLFNHSFCFYFVTVDYVQASDSATLSKKHRSPRAGTQDALRSACVHDGVCPSPPRKTHALVRASSPPCRVFAPVDSSWLSLWIVCPGFPLHVLHERSASRVVRAGPTASASCLRVVSG</sequence>
<evidence type="ECO:0000313" key="1">
    <source>
        <dbReference type="EMBL" id="TFY55844.1"/>
    </source>
</evidence>
<organism evidence="1 2">
    <name type="scientific">Dentipellis fragilis</name>
    <dbReference type="NCBI Taxonomy" id="205917"/>
    <lineage>
        <taxon>Eukaryota</taxon>
        <taxon>Fungi</taxon>
        <taxon>Dikarya</taxon>
        <taxon>Basidiomycota</taxon>
        <taxon>Agaricomycotina</taxon>
        <taxon>Agaricomycetes</taxon>
        <taxon>Russulales</taxon>
        <taxon>Hericiaceae</taxon>
        <taxon>Dentipellis</taxon>
    </lineage>
</organism>
<dbReference type="EMBL" id="SEOQ01000880">
    <property type="protein sequence ID" value="TFY55844.1"/>
    <property type="molecule type" value="Genomic_DNA"/>
</dbReference>
<dbReference type="Proteomes" id="UP000298327">
    <property type="component" value="Unassembled WGS sequence"/>
</dbReference>
<evidence type="ECO:0000313" key="2">
    <source>
        <dbReference type="Proteomes" id="UP000298327"/>
    </source>
</evidence>
<dbReference type="AlphaFoldDB" id="A0A4Y9Y031"/>
<protein>
    <submittedName>
        <fullName evidence="1">Uncharacterized protein</fullName>
    </submittedName>
</protein>
<keyword evidence="2" id="KW-1185">Reference proteome</keyword>
<proteinExistence type="predicted"/>
<reference evidence="1 2" key="1">
    <citation type="submission" date="2019-02" db="EMBL/GenBank/DDBJ databases">
        <title>Genome sequencing of the rare red list fungi Dentipellis fragilis.</title>
        <authorList>
            <person name="Buettner E."/>
            <person name="Kellner H."/>
        </authorList>
    </citation>
    <scope>NUCLEOTIDE SEQUENCE [LARGE SCALE GENOMIC DNA]</scope>
    <source>
        <strain evidence="1 2">DSM 105465</strain>
    </source>
</reference>
<gene>
    <name evidence="1" type="ORF">EVG20_g9166</name>
</gene>
<name>A0A4Y9Y031_9AGAM</name>